<dbReference type="EMBL" id="QGMI01000215">
    <property type="protein sequence ID" value="TVY44899.1"/>
    <property type="molecule type" value="Genomic_DNA"/>
</dbReference>
<evidence type="ECO:0000256" key="2">
    <source>
        <dbReference type="SAM" id="Phobius"/>
    </source>
</evidence>
<dbReference type="PANTHER" id="PTHR35041:SF6">
    <property type="entry name" value="FORMYLMETHIONINE DEFORMYLASE-LIKE PROTEIN-RELATED"/>
    <property type="match status" value="1"/>
</dbReference>
<proteinExistence type="predicted"/>
<dbReference type="AlphaFoldDB" id="A0A8H8S1U9"/>
<feature type="transmembrane region" description="Helical" evidence="2">
    <location>
        <begin position="48"/>
        <end position="71"/>
    </location>
</feature>
<gene>
    <name evidence="3" type="ORF">LOCC1_G003214</name>
</gene>
<dbReference type="Proteomes" id="UP000443090">
    <property type="component" value="Unassembled WGS sequence"/>
</dbReference>
<evidence type="ECO:0000256" key="1">
    <source>
        <dbReference type="SAM" id="MobiDB-lite"/>
    </source>
</evidence>
<feature type="compositionally biased region" description="Polar residues" evidence="1">
    <location>
        <begin position="18"/>
        <end position="29"/>
    </location>
</feature>
<name>A0A8H8S1U9_9HELO</name>
<dbReference type="PANTHER" id="PTHR35041">
    <property type="entry name" value="MEDIATOR OF RNA POLYMERASE II TRANSCRIPTION SUBUNIT 1"/>
    <property type="match status" value="1"/>
</dbReference>
<feature type="transmembrane region" description="Helical" evidence="2">
    <location>
        <begin position="91"/>
        <end position="116"/>
    </location>
</feature>
<feature type="transmembrane region" description="Helical" evidence="2">
    <location>
        <begin position="575"/>
        <end position="597"/>
    </location>
</feature>
<feature type="region of interest" description="Disordered" evidence="1">
    <location>
        <begin position="1"/>
        <end position="32"/>
    </location>
</feature>
<sequence length="685" mass="74093">MSGTPPRSRMPSSTMSSIDHTASGSSGPSQKDPALITSTWGIGWQTPFLMISCYFVAVIIAIAHLLLFRYLDGKDADGPHRVAPQSYITTASNILANVFGFALRAALAVAFAQYLWHIFRVSTMKVSTIELLFTVRTNIFVLLRPVVIQASPVLFALAALMWASQVVTSFPPGAITVITSQKTTYDMRSVPNYDATFMGNKSGADAERYSLTGLVVQPGPDGGFSTLSLPGKKDESLIQRLTVPVLVKGEAFTFPSPCGINCSYSTQFEGPYLECNTTSTTFNQSRGNLRNIYAASYSDPRSSFETETCHDGYCAPYNGTYSIAAFNFTVLTPLALDSSNASNVSVLIREDQLFCSPGRANYTINNTYINNIHTREIKTEPVSRLINLAPASHSSEVLVPNFGSSNSDRTGLIYGTTPANWSAYATAYYRDMNHISLIESMMYYLNGTTTAYIPPPGDTGQDTPNKVAPSPSLTAGNYTRDVTWSEPQLTDASGNFPKYNSLLAPNTRLNSNFGHFNPNEPGSPAFNITQDLLNEQLLNVTLSMMLGIALWNTTANATILSAINVYDFSEPLMLILPYFITLALAVPFIVLGCLALFKNGVSAIDGGFLQIIATSTGSAVLDHAAAGGCLGGSESVAQELKDLKVRFGEFIGRQEPGRIRRAGFGVETEVTALKRGALYGTAKWI</sequence>
<protein>
    <submittedName>
        <fullName evidence="3">Uncharacterized protein</fullName>
    </submittedName>
</protein>
<keyword evidence="4" id="KW-1185">Reference proteome</keyword>
<reference evidence="3 4" key="1">
    <citation type="submission" date="2018-05" db="EMBL/GenBank/DDBJ databases">
        <title>Genome sequencing and assembly of the regulated plant pathogen Lachnellula willkommii and related sister species for the development of diagnostic species identification markers.</title>
        <authorList>
            <person name="Giroux E."/>
            <person name="Bilodeau G."/>
        </authorList>
    </citation>
    <scope>NUCLEOTIDE SEQUENCE [LARGE SCALE GENOMIC DNA]</scope>
    <source>
        <strain evidence="3 4">CBS 160.35</strain>
    </source>
</reference>
<keyword evidence="2" id="KW-1133">Transmembrane helix</keyword>
<keyword evidence="2" id="KW-0472">Membrane</keyword>
<keyword evidence="2" id="KW-0812">Transmembrane</keyword>
<organism evidence="3 4">
    <name type="scientific">Lachnellula occidentalis</name>
    <dbReference type="NCBI Taxonomy" id="215460"/>
    <lineage>
        <taxon>Eukaryota</taxon>
        <taxon>Fungi</taxon>
        <taxon>Dikarya</taxon>
        <taxon>Ascomycota</taxon>
        <taxon>Pezizomycotina</taxon>
        <taxon>Leotiomycetes</taxon>
        <taxon>Helotiales</taxon>
        <taxon>Lachnaceae</taxon>
        <taxon>Lachnellula</taxon>
    </lineage>
</organism>
<comment type="caution">
    <text evidence="3">The sequence shown here is derived from an EMBL/GenBank/DDBJ whole genome shotgun (WGS) entry which is preliminary data.</text>
</comment>
<accession>A0A8H8S1U9</accession>
<dbReference type="OrthoDB" id="5322539at2759"/>
<evidence type="ECO:0000313" key="3">
    <source>
        <dbReference type="EMBL" id="TVY44899.1"/>
    </source>
</evidence>
<feature type="compositionally biased region" description="Low complexity" evidence="1">
    <location>
        <begin position="1"/>
        <end position="17"/>
    </location>
</feature>
<evidence type="ECO:0000313" key="4">
    <source>
        <dbReference type="Proteomes" id="UP000443090"/>
    </source>
</evidence>